<dbReference type="RefSeq" id="WP_344764851.1">
    <property type="nucleotide sequence ID" value="NZ_BAAAZE010000013.1"/>
</dbReference>
<evidence type="ECO:0000313" key="3">
    <source>
        <dbReference type="Proteomes" id="UP001501353"/>
    </source>
</evidence>
<accession>A0ABP7TUV2</accession>
<dbReference type="SUPFAM" id="SSF53474">
    <property type="entry name" value="alpha/beta-Hydrolases"/>
    <property type="match status" value="1"/>
</dbReference>
<evidence type="ECO:0000313" key="2">
    <source>
        <dbReference type="EMBL" id="GAA4031352.1"/>
    </source>
</evidence>
<reference evidence="3" key="1">
    <citation type="journal article" date="2019" name="Int. J. Syst. Evol. Microbiol.">
        <title>The Global Catalogue of Microorganisms (GCM) 10K type strain sequencing project: providing services to taxonomists for standard genome sequencing and annotation.</title>
        <authorList>
            <consortium name="The Broad Institute Genomics Platform"/>
            <consortium name="The Broad Institute Genome Sequencing Center for Infectious Disease"/>
            <person name="Wu L."/>
            <person name="Ma J."/>
        </authorList>
    </citation>
    <scope>NUCLEOTIDE SEQUENCE [LARGE SCALE GENOMIC DNA]</scope>
    <source>
        <strain evidence="3">JCM 16673</strain>
    </source>
</reference>
<organism evidence="2 3">
    <name type="scientific">Actimicrobium antarcticum</name>
    <dbReference type="NCBI Taxonomy" id="1051899"/>
    <lineage>
        <taxon>Bacteria</taxon>
        <taxon>Pseudomonadati</taxon>
        <taxon>Pseudomonadota</taxon>
        <taxon>Betaproteobacteria</taxon>
        <taxon>Burkholderiales</taxon>
        <taxon>Oxalobacteraceae</taxon>
        <taxon>Actimicrobium</taxon>
    </lineage>
</organism>
<comment type="caution">
    <text evidence="2">The sequence shown here is derived from an EMBL/GenBank/DDBJ whole genome shotgun (WGS) entry which is preliminary data.</text>
</comment>
<gene>
    <name evidence="2" type="ORF">GCM10022212_32440</name>
</gene>
<dbReference type="Proteomes" id="UP001501353">
    <property type="component" value="Unassembled WGS sequence"/>
</dbReference>
<dbReference type="InterPro" id="IPR000073">
    <property type="entry name" value="AB_hydrolase_1"/>
</dbReference>
<feature type="domain" description="AB hydrolase-1" evidence="1">
    <location>
        <begin position="26"/>
        <end position="275"/>
    </location>
</feature>
<proteinExistence type="predicted"/>
<protein>
    <submittedName>
        <fullName evidence="2">Alpha/beta hydrolase</fullName>
    </submittedName>
</protein>
<dbReference type="InterPro" id="IPR029058">
    <property type="entry name" value="AB_hydrolase_fold"/>
</dbReference>
<keyword evidence="3" id="KW-1185">Reference proteome</keyword>
<dbReference type="EMBL" id="BAAAZE010000013">
    <property type="protein sequence ID" value="GAA4031352.1"/>
    <property type="molecule type" value="Genomic_DNA"/>
</dbReference>
<dbReference type="Gene3D" id="3.40.50.1820">
    <property type="entry name" value="alpha/beta hydrolase"/>
    <property type="match status" value="1"/>
</dbReference>
<dbReference type="GO" id="GO:0016787">
    <property type="term" value="F:hydrolase activity"/>
    <property type="evidence" value="ECO:0007669"/>
    <property type="project" value="UniProtKB-KW"/>
</dbReference>
<dbReference type="PANTHER" id="PTHR43329">
    <property type="entry name" value="EPOXIDE HYDROLASE"/>
    <property type="match status" value="1"/>
</dbReference>
<keyword evidence="2" id="KW-0378">Hydrolase</keyword>
<sequence>MLENFRTTQFDVNGVTIHCQHGGKGPPLLLLHGFPQTHVIWHKIADRLAEHYTLVMPDLRGYGDSSKPPGETHHANYAKRVMAQDMVDVMHALGHAQFLLCGHDRGGRVAHRLALDHPHAVQKLMLIDIAPTRTMYEATDKTFATLYYHWFMLIQPAPLPETLIGNSADFFLDTTLGGWGSGGTSFIDPAAMAQYRRCFCTPAAIHAACEDYRASAGIDLEHDREPGKISCPLHLIWGKHGVVGRLFHPLEDWQEKSTASVTGVSFTAGHFIPEQSPDLLLTEMLTFFSQHQHDSD</sequence>
<evidence type="ECO:0000259" key="1">
    <source>
        <dbReference type="Pfam" id="PF00561"/>
    </source>
</evidence>
<name>A0ABP7TUV2_9BURK</name>
<dbReference type="PRINTS" id="PR00111">
    <property type="entry name" value="ABHYDROLASE"/>
</dbReference>
<dbReference type="Pfam" id="PF00561">
    <property type="entry name" value="Abhydrolase_1"/>
    <property type="match status" value="1"/>
</dbReference>